<evidence type="ECO:0000256" key="1">
    <source>
        <dbReference type="SAM" id="Phobius"/>
    </source>
</evidence>
<protein>
    <submittedName>
        <fullName evidence="2">Uncharacterized protein</fullName>
    </submittedName>
</protein>
<feature type="transmembrane region" description="Helical" evidence="1">
    <location>
        <begin position="68"/>
        <end position="88"/>
    </location>
</feature>
<keyword evidence="1" id="KW-0472">Membrane</keyword>
<dbReference type="EMBL" id="LUTY01002560">
    <property type="protein sequence ID" value="OAD20077.1"/>
    <property type="molecule type" value="Genomic_DNA"/>
</dbReference>
<reference evidence="2 3" key="1">
    <citation type="submission" date="2016-05" db="EMBL/GenBank/DDBJ databases">
        <title>Single-cell genome of chain-forming Candidatus Thiomargarita nelsonii and comparison to other large sulfur-oxidizing bacteria.</title>
        <authorList>
            <person name="Winkel M."/>
            <person name="Salman V."/>
            <person name="Woyke T."/>
            <person name="Schulz-Vogt H."/>
            <person name="Richter M."/>
            <person name="Flood B."/>
            <person name="Bailey J."/>
            <person name="Amann R."/>
            <person name="Mussmann M."/>
        </authorList>
    </citation>
    <scope>NUCLEOTIDE SEQUENCE [LARGE SCALE GENOMIC DNA]</scope>
    <source>
        <strain evidence="2 3">THI036</strain>
    </source>
</reference>
<dbReference type="AlphaFoldDB" id="A0A176RWH2"/>
<gene>
    <name evidence="2" type="ORF">THIOM_004241</name>
</gene>
<proteinExistence type="predicted"/>
<keyword evidence="1" id="KW-1133">Transmembrane helix</keyword>
<evidence type="ECO:0000313" key="3">
    <source>
        <dbReference type="Proteomes" id="UP000076962"/>
    </source>
</evidence>
<comment type="caution">
    <text evidence="2">The sequence shown here is derived from an EMBL/GenBank/DDBJ whole genome shotgun (WGS) entry which is preliminary data.</text>
</comment>
<organism evidence="2 3">
    <name type="scientific">Candidatus Thiomargarita nelsonii</name>
    <dbReference type="NCBI Taxonomy" id="1003181"/>
    <lineage>
        <taxon>Bacteria</taxon>
        <taxon>Pseudomonadati</taxon>
        <taxon>Pseudomonadota</taxon>
        <taxon>Gammaproteobacteria</taxon>
        <taxon>Thiotrichales</taxon>
        <taxon>Thiotrichaceae</taxon>
        <taxon>Thiomargarita</taxon>
    </lineage>
</organism>
<keyword evidence="3" id="KW-1185">Reference proteome</keyword>
<keyword evidence="1" id="KW-0812">Transmembrane</keyword>
<dbReference type="Proteomes" id="UP000076962">
    <property type="component" value="Unassembled WGS sequence"/>
</dbReference>
<evidence type="ECO:0000313" key="2">
    <source>
        <dbReference type="EMBL" id="OAD20077.1"/>
    </source>
</evidence>
<accession>A0A176RWH2</accession>
<name>A0A176RWH2_9GAMM</name>
<sequence length="174" mass="20457">MAFILIRLTICQEHNIVRLTLLDTGLIIDRRTRNRFCLASSRTQIFISTTRIPDDRSARISSRMRHPVVGFFSAIITIEQIAAGIIHAGFKYGWYQWRIAVITHIRNYLIQIITRSRALFPGAGLTGYLIEGRINMYYRKPQRNIVMYRVFRRMRCVKALSKRHQSNLDVINFR</sequence>